<organism evidence="2 3">
    <name type="scientific">Calycina marina</name>
    <dbReference type="NCBI Taxonomy" id="1763456"/>
    <lineage>
        <taxon>Eukaryota</taxon>
        <taxon>Fungi</taxon>
        <taxon>Dikarya</taxon>
        <taxon>Ascomycota</taxon>
        <taxon>Pezizomycotina</taxon>
        <taxon>Leotiomycetes</taxon>
        <taxon>Helotiales</taxon>
        <taxon>Pezizellaceae</taxon>
        <taxon>Calycina</taxon>
    </lineage>
</organism>
<protein>
    <submittedName>
        <fullName evidence="2">Uncharacterized protein</fullName>
    </submittedName>
</protein>
<evidence type="ECO:0000256" key="1">
    <source>
        <dbReference type="SAM" id="MobiDB-lite"/>
    </source>
</evidence>
<keyword evidence="3" id="KW-1185">Reference proteome</keyword>
<accession>A0A9P8CDG0</accession>
<dbReference type="EMBL" id="MU254059">
    <property type="protein sequence ID" value="KAG9242565.1"/>
    <property type="molecule type" value="Genomic_DNA"/>
</dbReference>
<feature type="region of interest" description="Disordered" evidence="1">
    <location>
        <begin position="1"/>
        <end position="27"/>
    </location>
</feature>
<gene>
    <name evidence="2" type="ORF">BJ878DRAFT_544134</name>
</gene>
<evidence type="ECO:0000313" key="3">
    <source>
        <dbReference type="Proteomes" id="UP000887226"/>
    </source>
</evidence>
<dbReference type="AlphaFoldDB" id="A0A9P8CDG0"/>
<dbReference type="OrthoDB" id="3519400at2759"/>
<name>A0A9P8CDG0_9HELO</name>
<reference evidence="2" key="1">
    <citation type="journal article" date="2021" name="IMA Fungus">
        <title>Genomic characterization of three marine fungi, including Emericellopsis atlantica sp. nov. with signatures of a generalist lifestyle and marine biomass degradation.</title>
        <authorList>
            <person name="Hagestad O.C."/>
            <person name="Hou L."/>
            <person name="Andersen J.H."/>
            <person name="Hansen E.H."/>
            <person name="Altermark B."/>
            <person name="Li C."/>
            <person name="Kuhnert E."/>
            <person name="Cox R.J."/>
            <person name="Crous P.W."/>
            <person name="Spatafora J.W."/>
            <person name="Lail K."/>
            <person name="Amirebrahimi M."/>
            <person name="Lipzen A."/>
            <person name="Pangilinan J."/>
            <person name="Andreopoulos W."/>
            <person name="Hayes R.D."/>
            <person name="Ng V."/>
            <person name="Grigoriev I.V."/>
            <person name="Jackson S.A."/>
            <person name="Sutton T.D.S."/>
            <person name="Dobson A.D.W."/>
            <person name="Rama T."/>
        </authorList>
    </citation>
    <scope>NUCLEOTIDE SEQUENCE</scope>
    <source>
        <strain evidence="2">TRa3180A</strain>
    </source>
</reference>
<evidence type="ECO:0000313" key="2">
    <source>
        <dbReference type="EMBL" id="KAG9242565.1"/>
    </source>
</evidence>
<comment type="caution">
    <text evidence="2">The sequence shown here is derived from an EMBL/GenBank/DDBJ whole genome shotgun (WGS) entry which is preliminary data.</text>
</comment>
<proteinExistence type="predicted"/>
<dbReference type="Proteomes" id="UP000887226">
    <property type="component" value="Unassembled WGS sequence"/>
</dbReference>
<sequence length="77" mass="8828">MSTQTQQYQYQYQTHPSTSSNTSNTSNTQSVYWQAPVMIDDSDLTFDGKPLNLLYEENQSRAVQFSSSPKRGRSIQK</sequence>